<dbReference type="PRINTS" id="PR00458">
    <property type="entry name" value="PEROXIDASE"/>
</dbReference>
<name>A0A8B8NSQ4_9MYRT</name>
<dbReference type="PANTHER" id="PTHR31235">
    <property type="entry name" value="PEROXIDASE 25-RELATED"/>
    <property type="match status" value="1"/>
</dbReference>
<feature type="binding site" evidence="12">
    <location>
        <position position="213"/>
    </location>
    <ligand>
        <name>substrate</name>
    </ligand>
</feature>
<comment type="catalytic activity">
    <reaction evidence="1 16">
        <text>2 a phenolic donor + H2O2 = 2 a phenolic radical donor + 2 H2O</text>
        <dbReference type="Rhea" id="RHEA:56136"/>
        <dbReference type="ChEBI" id="CHEBI:15377"/>
        <dbReference type="ChEBI" id="CHEBI:16240"/>
        <dbReference type="ChEBI" id="CHEBI:139520"/>
        <dbReference type="ChEBI" id="CHEBI:139521"/>
        <dbReference type="EC" id="1.11.1.7"/>
    </reaction>
</comment>
<dbReference type="GO" id="GO:0006979">
    <property type="term" value="P:response to oxidative stress"/>
    <property type="evidence" value="ECO:0007669"/>
    <property type="project" value="UniProtKB-UniRule"/>
</dbReference>
<dbReference type="PROSITE" id="PS50873">
    <property type="entry name" value="PEROXIDASE_4"/>
    <property type="match status" value="1"/>
</dbReference>
<feature type="disulfide bond" evidence="15">
    <location>
        <begin position="171"/>
        <end position="395"/>
    </location>
</feature>
<feature type="active site" description="Proton acceptor" evidence="11">
    <location>
        <position position="117"/>
    </location>
</feature>
<evidence type="ECO:0000256" key="6">
    <source>
        <dbReference type="ARBA" id="ARBA00022617"/>
    </source>
</evidence>
<dbReference type="EC" id="1.11.1.7" evidence="4 16"/>
<evidence type="ECO:0000256" key="3">
    <source>
        <dbReference type="ARBA" id="ARBA00006873"/>
    </source>
</evidence>
<feature type="binding site" evidence="13">
    <location>
        <position position="123"/>
    </location>
    <ligand>
        <name>Ca(2+)</name>
        <dbReference type="ChEBI" id="CHEBI:29108"/>
        <label>1</label>
    </ligand>
</feature>
<feature type="binding site" evidence="13">
    <location>
        <position position="118"/>
    </location>
    <ligand>
        <name>Ca(2+)</name>
        <dbReference type="ChEBI" id="CHEBI:29108"/>
        <label>1</label>
    </ligand>
</feature>
<dbReference type="KEGG" id="rarg:115737520"/>
<comment type="similarity">
    <text evidence="3">Belongs to the peroxidase family. Ascorbate peroxidase subfamily.</text>
</comment>
<evidence type="ECO:0000256" key="10">
    <source>
        <dbReference type="ARBA" id="ARBA00023157"/>
    </source>
</evidence>
<evidence type="ECO:0000256" key="2">
    <source>
        <dbReference type="ARBA" id="ARBA00002322"/>
    </source>
</evidence>
<evidence type="ECO:0000256" key="15">
    <source>
        <dbReference type="PIRSR" id="PIRSR600823-5"/>
    </source>
</evidence>
<feature type="disulfide bond" evidence="15">
    <location>
        <begin position="119"/>
        <end position="124"/>
    </location>
</feature>
<feature type="binding site" evidence="13">
    <location>
        <position position="127"/>
    </location>
    <ligand>
        <name>Ca(2+)</name>
        <dbReference type="ChEBI" id="CHEBI:29108"/>
        <label>1</label>
    </ligand>
</feature>
<feature type="disulfide bond" evidence="15">
    <location>
        <begin position="250"/>
        <end position="282"/>
    </location>
</feature>
<dbReference type="PROSITE" id="PS00435">
    <property type="entry name" value="PEROXIDASE_1"/>
    <property type="match status" value="1"/>
</dbReference>
<dbReference type="SUPFAM" id="SSF48113">
    <property type="entry name" value="Heme-dependent peroxidases"/>
    <property type="match status" value="1"/>
</dbReference>
<feature type="binding site" evidence="13">
    <location>
        <position position="125"/>
    </location>
    <ligand>
        <name>Ca(2+)</name>
        <dbReference type="ChEBI" id="CHEBI:29108"/>
        <label>1</label>
    </ligand>
</feature>
<dbReference type="GeneID" id="115737520"/>
<keyword evidence="18" id="KW-1185">Reference proteome</keyword>
<keyword evidence="16" id="KW-0732">Signal</keyword>
<dbReference type="FunFam" id="1.10.520.10:FF:000010">
    <property type="entry name" value="Peroxidase"/>
    <property type="match status" value="1"/>
</dbReference>
<keyword evidence="13 16" id="KW-0106">Calcium</keyword>
<organism evidence="18 19">
    <name type="scientific">Rhodamnia argentea</name>
    <dbReference type="NCBI Taxonomy" id="178133"/>
    <lineage>
        <taxon>Eukaryota</taxon>
        <taxon>Viridiplantae</taxon>
        <taxon>Streptophyta</taxon>
        <taxon>Embryophyta</taxon>
        <taxon>Tracheophyta</taxon>
        <taxon>Spermatophyta</taxon>
        <taxon>Magnoliopsida</taxon>
        <taxon>eudicotyledons</taxon>
        <taxon>Gunneridae</taxon>
        <taxon>Pentapetalae</taxon>
        <taxon>rosids</taxon>
        <taxon>malvids</taxon>
        <taxon>Myrtales</taxon>
        <taxon>Myrtaceae</taxon>
        <taxon>Myrtoideae</taxon>
        <taxon>Myrteae</taxon>
        <taxon>Australasian group</taxon>
        <taxon>Rhodamnia</taxon>
    </lineage>
</organism>
<evidence type="ECO:0000256" key="16">
    <source>
        <dbReference type="RuleBase" id="RU362060"/>
    </source>
</evidence>
<keyword evidence="8 16" id="KW-0560">Oxidoreductase</keyword>
<evidence type="ECO:0000256" key="4">
    <source>
        <dbReference type="ARBA" id="ARBA00012313"/>
    </source>
</evidence>
<keyword evidence="16" id="KW-0964">Secreted</keyword>
<dbReference type="Gene3D" id="1.10.520.10">
    <property type="match status" value="1"/>
</dbReference>
<evidence type="ECO:0000256" key="1">
    <source>
        <dbReference type="ARBA" id="ARBA00000189"/>
    </source>
</evidence>
<comment type="cofactor">
    <cofactor evidence="13 16">
        <name>heme b</name>
        <dbReference type="ChEBI" id="CHEBI:60344"/>
    </cofactor>
    <text evidence="13 16">Binds 1 heme b (iron(II)-protoporphyrin IX) group per subunit.</text>
</comment>
<dbReference type="FunFam" id="1.10.420.10:FF:000001">
    <property type="entry name" value="Peroxidase"/>
    <property type="match status" value="1"/>
</dbReference>
<comment type="cofactor">
    <cofactor evidence="13 16">
        <name>Ca(2+)</name>
        <dbReference type="ChEBI" id="CHEBI:29108"/>
    </cofactor>
    <text evidence="13 16">Binds 2 calcium ions per subunit.</text>
</comment>
<dbReference type="InterPro" id="IPR000823">
    <property type="entry name" value="Peroxidase_pln"/>
</dbReference>
<evidence type="ECO:0000256" key="11">
    <source>
        <dbReference type="PIRSR" id="PIRSR600823-1"/>
    </source>
</evidence>
<feature type="signal peptide" evidence="16">
    <location>
        <begin position="1"/>
        <end position="21"/>
    </location>
</feature>
<keyword evidence="7 13" id="KW-0479">Metal-binding</keyword>
<comment type="similarity">
    <text evidence="16">Belongs to the peroxidase family. Classical plant (class III) peroxidase subfamily.</text>
</comment>
<evidence type="ECO:0000256" key="9">
    <source>
        <dbReference type="ARBA" id="ARBA00023004"/>
    </source>
</evidence>
<evidence type="ECO:0000259" key="17">
    <source>
        <dbReference type="PROSITE" id="PS50873"/>
    </source>
</evidence>
<dbReference type="OrthoDB" id="2113341at2759"/>
<feature type="domain" description="Plant heme peroxidase family profile" evidence="17">
    <location>
        <begin position="76"/>
        <end position="399"/>
    </location>
</feature>
<comment type="subcellular location">
    <subcellularLocation>
        <location evidence="16">Secreted</location>
    </subcellularLocation>
</comment>
<dbReference type="GO" id="GO:0046872">
    <property type="term" value="F:metal ion binding"/>
    <property type="evidence" value="ECO:0007669"/>
    <property type="project" value="UniProtKB-UniRule"/>
</dbReference>
<keyword evidence="10 15" id="KW-1015">Disulfide bond</keyword>
<dbReference type="RefSeq" id="XP_030525540.1">
    <property type="nucleotide sequence ID" value="XM_030669680.2"/>
</dbReference>
<gene>
    <name evidence="19" type="primary">LOC115737520</name>
</gene>
<evidence type="ECO:0000256" key="5">
    <source>
        <dbReference type="ARBA" id="ARBA00022559"/>
    </source>
</evidence>
<evidence type="ECO:0000256" key="13">
    <source>
        <dbReference type="PIRSR" id="PIRSR600823-3"/>
    </source>
</evidence>
<feature type="disulfide bond" evidence="15">
    <location>
        <begin position="86"/>
        <end position="165"/>
    </location>
</feature>
<sequence>MDCVKKLSLLTILLCIYMALTNPNADTAWKNSPSPFWFPPPSDFARNFSSRLMSWPGRYTGDPYRADSAGPYSAESLEYDYYRESCPQAEKIVREAVRRIYGIRSDVAPSLLRLVFHDCFIEGCDASVLLDSTEVMDAEKDTPPNETLKGFEIIDVVKAEIEEVCPSVVSCADILVLAAREGLLMAGGPFYPLSTGRRDSTRSYADLATYQLPSPYGDLSDTLASFGSKGFGEREIVNLLGAHSIGVIHCKSFQSRLYNFSGTSEPDPSLDVGFLNLMRSKCSKSLSAPPSLSPAPSSSHSTFGFSSLTSEEPGIVMNYEGPSSGFGTQYYRRLLQGKGVLYADQQLMVGEETGSWVRAYASDVSLFRRDFAETMMKLSNLQVLTAPNGQVRRSCSKVA</sequence>
<dbReference type="InterPro" id="IPR002016">
    <property type="entry name" value="Haem_peroxidase"/>
</dbReference>
<dbReference type="InterPro" id="IPR033905">
    <property type="entry name" value="Secretory_peroxidase"/>
</dbReference>
<dbReference type="PRINTS" id="PR00461">
    <property type="entry name" value="PLPEROXIDASE"/>
</dbReference>
<dbReference type="PROSITE" id="PS00436">
    <property type="entry name" value="PEROXIDASE_2"/>
    <property type="match status" value="1"/>
</dbReference>
<dbReference type="GO" id="GO:0020037">
    <property type="term" value="F:heme binding"/>
    <property type="evidence" value="ECO:0007669"/>
    <property type="project" value="UniProtKB-UniRule"/>
</dbReference>
<reference evidence="18" key="1">
    <citation type="submission" date="2025-05" db="UniProtKB">
        <authorList>
            <consortium name="RefSeq"/>
        </authorList>
    </citation>
    <scope>NUCLEOTIDE SEQUENCE [LARGE SCALE GENOMIC DNA]</scope>
</reference>
<comment type="function">
    <text evidence="2">Removal of H(2)O(2), oxidation of toxic reductants, biosynthesis and degradation of lignin, suberization, auxin catabolism, response to environmental stresses such as wounding, pathogen attack and oxidative stress. These functions might be dependent on each isozyme/isoform in each plant tissue.</text>
</comment>
<dbReference type="InterPro" id="IPR010255">
    <property type="entry name" value="Haem_peroxidase_sf"/>
</dbReference>
<dbReference type="Gene3D" id="1.10.420.10">
    <property type="entry name" value="Peroxidase, domain 2"/>
    <property type="match status" value="1"/>
</dbReference>
<dbReference type="Proteomes" id="UP000827889">
    <property type="component" value="Chromosome 2"/>
</dbReference>
<dbReference type="GO" id="GO:0042744">
    <property type="term" value="P:hydrogen peroxide catabolic process"/>
    <property type="evidence" value="ECO:0007669"/>
    <property type="project" value="UniProtKB-KW"/>
</dbReference>
<keyword evidence="9 13" id="KW-0408">Iron</keyword>
<evidence type="ECO:0000256" key="7">
    <source>
        <dbReference type="ARBA" id="ARBA00022723"/>
    </source>
</evidence>
<protein>
    <recommendedName>
        <fullName evidence="4 16">Peroxidase</fullName>
        <ecNumber evidence="4 16">1.11.1.7</ecNumber>
    </recommendedName>
</protein>
<dbReference type="GO" id="GO:0005576">
    <property type="term" value="C:extracellular region"/>
    <property type="evidence" value="ECO:0007669"/>
    <property type="project" value="UniProtKB-SubCell"/>
</dbReference>
<dbReference type="InterPro" id="IPR019794">
    <property type="entry name" value="Peroxidases_AS"/>
</dbReference>
<feature type="site" description="Transition state stabilizer" evidence="14">
    <location>
        <position position="113"/>
    </location>
</feature>
<dbReference type="CDD" id="cd00693">
    <property type="entry name" value="secretory_peroxidase"/>
    <property type="match status" value="1"/>
</dbReference>
<keyword evidence="6 16" id="KW-0349">Heme</keyword>
<dbReference type="AlphaFoldDB" id="A0A8B8NSQ4"/>
<evidence type="ECO:0000256" key="8">
    <source>
        <dbReference type="ARBA" id="ARBA00023002"/>
    </source>
</evidence>
<dbReference type="Pfam" id="PF00141">
    <property type="entry name" value="peroxidase"/>
    <property type="match status" value="1"/>
</dbReference>
<proteinExistence type="inferred from homology"/>
<evidence type="ECO:0000256" key="14">
    <source>
        <dbReference type="PIRSR" id="PIRSR600823-4"/>
    </source>
</evidence>
<dbReference type="InterPro" id="IPR019793">
    <property type="entry name" value="Peroxidases_heam-ligand_BS"/>
</dbReference>
<evidence type="ECO:0000313" key="18">
    <source>
        <dbReference type="Proteomes" id="UP000827889"/>
    </source>
</evidence>
<keyword evidence="16" id="KW-0376">Hydrogen peroxide</keyword>
<feature type="binding site" description="axial binding residue" evidence="13">
    <location>
        <position position="243"/>
    </location>
    <ligand>
        <name>heme b</name>
        <dbReference type="ChEBI" id="CHEBI:60344"/>
    </ligand>
    <ligandPart>
        <name>Fe</name>
        <dbReference type="ChEBI" id="CHEBI:18248"/>
    </ligandPart>
</feature>
<reference evidence="19" key="2">
    <citation type="submission" date="2025-08" db="UniProtKB">
        <authorList>
            <consortium name="RefSeq"/>
        </authorList>
    </citation>
    <scope>IDENTIFICATION</scope>
    <source>
        <tissue evidence="19">Leaf</tissue>
    </source>
</reference>
<dbReference type="GO" id="GO:0140825">
    <property type="term" value="F:lactoperoxidase activity"/>
    <property type="evidence" value="ECO:0007669"/>
    <property type="project" value="UniProtKB-EC"/>
</dbReference>
<evidence type="ECO:0000313" key="19">
    <source>
        <dbReference type="RefSeq" id="XP_030525540.1"/>
    </source>
</evidence>
<feature type="chain" id="PRO_5034370788" description="Peroxidase" evidence="16">
    <location>
        <begin position="22"/>
        <end position="399"/>
    </location>
</feature>
<feature type="binding site" evidence="13">
    <location>
        <position position="139"/>
    </location>
    <ligand>
        <name>Ca(2+)</name>
        <dbReference type="ChEBI" id="CHEBI:29108"/>
        <label>1</label>
    </ligand>
</feature>
<keyword evidence="5 16" id="KW-0575">Peroxidase</keyword>
<accession>A0A8B8NSQ4</accession>
<evidence type="ECO:0000256" key="12">
    <source>
        <dbReference type="PIRSR" id="PIRSR600823-2"/>
    </source>
</evidence>